<reference evidence="10 11" key="1">
    <citation type="submission" date="2016-11" db="EMBL/GenBank/DDBJ databases">
        <authorList>
            <person name="Jaros S."/>
            <person name="Januszkiewicz K."/>
            <person name="Wedrychowicz H."/>
        </authorList>
    </citation>
    <scope>NUCLEOTIDE SEQUENCE [LARGE SCALE GENOMIC DNA]</scope>
    <source>
        <strain evidence="10 11">DSM 26910</strain>
    </source>
</reference>
<proteinExistence type="inferred from homology"/>
<dbReference type="InterPro" id="IPR013783">
    <property type="entry name" value="Ig-like_fold"/>
</dbReference>
<comment type="function">
    <text evidence="2">Catalyzes the formation of the alpha-1,6-glucosidic linkages in glycogen by scission of a 1,4-alpha-linked oligosaccharide from growing alpha-1,4-glucan chains and the subsequent attachment of the oligosaccharide to the alpha-1,6 position.</text>
</comment>
<dbReference type="SUPFAM" id="SSF51445">
    <property type="entry name" value="(Trans)glycosidases"/>
    <property type="match status" value="1"/>
</dbReference>
<dbReference type="EMBL" id="FQUM01000003">
    <property type="protein sequence ID" value="SHF07167.1"/>
    <property type="molecule type" value="Genomic_DNA"/>
</dbReference>
<name>A0A1M4YNE9_9BACT</name>
<comment type="catalytic activity">
    <reaction evidence="1">
        <text>Transfers a segment of a (1-&gt;4)-alpha-D-glucan chain to a primary hydroxy group in a similar glucan chain.</text>
        <dbReference type="EC" id="2.4.1.18"/>
    </reaction>
</comment>
<evidence type="ECO:0000259" key="9">
    <source>
        <dbReference type="SMART" id="SM00642"/>
    </source>
</evidence>
<dbReference type="Gene3D" id="3.20.20.80">
    <property type="entry name" value="Glycosidases"/>
    <property type="match status" value="1"/>
</dbReference>
<dbReference type="SMART" id="SM00642">
    <property type="entry name" value="Aamy"/>
    <property type="match status" value="1"/>
</dbReference>
<dbReference type="EC" id="2.4.1.18" evidence="4"/>
<dbReference type="Pfam" id="PF02922">
    <property type="entry name" value="CBM_48"/>
    <property type="match status" value="1"/>
</dbReference>
<dbReference type="InterPro" id="IPR006048">
    <property type="entry name" value="A-amylase/branching_C"/>
</dbReference>
<keyword evidence="6" id="KW-0808">Transferase</keyword>
<dbReference type="GO" id="GO:0005737">
    <property type="term" value="C:cytoplasm"/>
    <property type="evidence" value="ECO:0007669"/>
    <property type="project" value="TreeGrafter"/>
</dbReference>
<comment type="similarity">
    <text evidence="3">Belongs to the glycosyl hydrolase 13 family. GlgB subfamily.</text>
</comment>
<dbReference type="PIRSF" id="PIRSF000463">
    <property type="entry name" value="GlgB"/>
    <property type="match status" value="1"/>
</dbReference>
<keyword evidence="5" id="KW-0328">Glycosyltransferase</keyword>
<dbReference type="InterPro" id="IPR014756">
    <property type="entry name" value="Ig_E-set"/>
</dbReference>
<evidence type="ECO:0000256" key="1">
    <source>
        <dbReference type="ARBA" id="ARBA00000826"/>
    </source>
</evidence>
<dbReference type="Gene3D" id="2.60.40.1180">
    <property type="entry name" value="Golgi alpha-mannosidase II"/>
    <property type="match status" value="1"/>
</dbReference>
<dbReference type="CDD" id="cd11321">
    <property type="entry name" value="AmyAc_bac_euk_BE"/>
    <property type="match status" value="1"/>
</dbReference>
<accession>A0A1M4YNE9</accession>
<feature type="domain" description="Glycosyl hydrolase family 13 catalytic" evidence="9">
    <location>
        <begin position="205"/>
        <end position="584"/>
    </location>
</feature>
<dbReference type="Gene3D" id="2.60.40.10">
    <property type="entry name" value="Immunoglobulins"/>
    <property type="match status" value="1"/>
</dbReference>
<organism evidence="10 11">
    <name type="scientific">Mariniphaga anaerophila</name>
    <dbReference type="NCBI Taxonomy" id="1484053"/>
    <lineage>
        <taxon>Bacteria</taxon>
        <taxon>Pseudomonadati</taxon>
        <taxon>Bacteroidota</taxon>
        <taxon>Bacteroidia</taxon>
        <taxon>Marinilabiliales</taxon>
        <taxon>Prolixibacteraceae</taxon>
        <taxon>Mariniphaga</taxon>
    </lineage>
</organism>
<sequence>MNSPHLTPILLTSLSLCLSLGKKIMGKNIPRLVQDDMWLQPYTDAIVNRIKAARTKEKELAGDTSLYDFASGHLYFGLHKTTDGWAIREWAPNATYLFLIGSFNNWEEQKKYAFEPLQNGVWELRLKDSELRHGDLYALSMHWALDYGKRIPAWANYVVQDPETHVFNAQVWYPGNGYEWVNNEFKGVTGPPLIYEAHIGMSGEEGCVHTYNEFRENMLPRIKANGYNTVQLMAIPEHPYYGSFGYHVSSFFAPSSRFGTPDELRQLIDEAHEMGLAVIMDIVHSHAVKNEIEGLGKYDGTRYQFFHEGGRGEHPAWDSYCFNYGKNEVVHFLLSNIKYWLEEFRFDGFRFDGVTSMLYFDHGLGKAFTGYDDYFGGNVDTDATTYFTLANKLIKQIKKNSISIAEDMSGMPGLAVPVKHGGLGFDYRMAMGVPDYWIKLIKEKKDDEWEVGDIFYNLTSKRLDEKVVSYAESHDQALVGDKTIIFRLIDKEMYYSMRKDQPNLTVDRGIALHKMIRLITATTAGGAYLNFMGNEFGHPEWIDFPREGNGWSYSHCRRLWSIADDPELKYTWLYDFDKEMIHFISEHKLLTIPSVDFVMENKPDKVLAYHRGLFLFVFNFNPTHSFTDYGIPLGAGKYKVVLNTDSGRFGGQDRVDEDIPYYTLPSGGLTSQHYLKLYLPARTAMVLKKIDFPKVK</sequence>
<evidence type="ECO:0000256" key="8">
    <source>
        <dbReference type="PIRSR" id="PIRSR000463-1"/>
    </source>
</evidence>
<dbReference type="CDD" id="cd02854">
    <property type="entry name" value="E_set_GBE_euk_N"/>
    <property type="match status" value="1"/>
</dbReference>
<dbReference type="PANTHER" id="PTHR43651">
    <property type="entry name" value="1,4-ALPHA-GLUCAN-BRANCHING ENZYME"/>
    <property type="match status" value="1"/>
</dbReference>
<feature type="active site" description="Nucleophile" evidence="8">
    <location>
        <position position="352"/>
    </location>
</feature>
<feature type="active site" description="Proton donor" evidence="8">
    <location>
        <position position="406"/>
    </location>
</feature>
<keyword evidence="7" id="KW-0119">Carbohydrate metabolism</keyword>
<dbReference type="FunFam" id="2.60.40.1180:FF:000050">
    <property type="entry name" value="1,4-alpha-glucan branching enzyme"/>
    <property type="match status" value="1"/>
</dbReference>
<dbReference type="GO" id="GO:0004553">
    <property type="term" value="F:hydrolase activity, hydrolyzing O-glycosyl compounds"/>
    <property type="evidence" value="ECO:0007669"/>
    <property type="project" value="InterPro"/>
</dbReference>
<dbReference type="SUPFAM" id="SSF51011">
    <property type="entry name" value="Glycosyl hydrolase domain"/>
    <property type="match status" value="1"/>
</dbReference>
<dbReference type="InterPro" id="IPR037439">
    <property type="entry name" value="Branching_enzy"/>
</dbReference>
<dbReference type="GO" id="GO:0005978">
    <property type="term" value="P:glycogen biosynthetic process"/>
    <property type="evidence" value="ECO:0007669"/>
    <property type="project" value="InterPro"/>
</dbReference>
<evidence type="ECO:0000313" key="11">
    <source>
        <dbReference type="Proteomes" id="UP000184164"/>
    </source>
</evidence>
<gene>
    <name evidence="10" type="ORF">SAMN05444274_103409</name>
</gene>
<dbReference type="InterPro" id="IPR017853">
    <property type="entry name" value="GH"/>
</dbReference>
<dbReference type="Pfam" id="PF02806">
    <property type="entry name" value="Alpha-amylase_C"/>
    <property type="match status" value="1"/>
</dbReference>
<dbReference type="Pfam" id="PF00128">
    <property type="entry name" value="Alpha-amylase"/>
    <property type="match status" value="1"/>
</dbReference>
<evidence type="ECO:0000313" key="10">
    <source>
        <dbReference type="EMBL" id="SHF07167.1"/>
    </source>
</evidence>
<dbReference type="SUPFAM" id="SSF81296">
    <property type="entry name" value="E set domains"/>
    <property type="match status" value="1"/>
</dbReference>
<dbReference type="PANTHER" id="PTHR43651:SF3">
    <property type="entry name" value="1,4-ALPHA-GLUCAN-BRANCHING ENZYME"/>
    <property type="match status" value="1"/>
</dbReference>
<evidence type="ECO:0000256" key="6">
    <source>
        <dbReference type="ARBA" id="ARBA00022679"/>
    </source>
</evidence>
<dbReference type="InterPro" id="IPR013780">
    <property type="entry name" value="Glyco_hydro_b"/>
</dbReference>
<keyword evidence="11" id="KW-1185">Reference proteome</keyword>
<dbReference type="InterPro" id="IPR006047">
    <property type="entry name" value="GH13_cat_dom"/>
</dbReference>
<dbReference type="Proteomes" id="UP000184164">
    <property type="component" value="Unassembled WGS sequence"/>
</dbReference>
<dbReference type="GO" id="GO:0043169">
    <property type="term" value="F:cation binding"/>
    <property type="evidence" value="ECO:0007669"/>
    <property type="project" value="InterPro"/>
</dbReference>
<evidence type="ECO:0000256" key="7">
    <source>
        <dbReference type="ARBA" id="ARBA00023277"/>
    </source>
</evidence>
<dbReference type="AlphaFoldDB" id="A0A1M4YNE9"/>
<evidence type="ECO:0000256" key="5">
    <source>
        <dbReference type="ARBA" id="ARBA00022676"/>
    </source>
</evidence>
<evidence type="ECO:0000256" key="4">
    <source>
        <dbReference type="ARBA" id="ARBA00012541"/>
    </source>
</evidence>
<dbReference type="STRING" id="1484053.SAMN05444274_103409"/>
<dbReference type="FunFam" id="3.20.20.80:FF:000001">
    <property type="entry name" value="1,4-alpha-glucan branching enzyme"/>
    <property type="match status" value="1"/>
</dbReference>
<dbReference type="InterPro" id="IPR004193">
    <property type="entry name" value="Glyco_hydro_13_N"/>
</dbReference>
<evidence type="ECO:0000256" key="2">
    <source>
        <dbReference type="ARBA" id="ARBA00002953"/>
    </source>
</evidence>
<evidence type="ECO:0000256" key="3">
    <source>
        <dbReference type="ARBA" id="ARBA00009000"/>
    </source>
</evidence>
<protein>
    <recommendedName>
        <fullName evidence="4">1,4-alpha-glucan branching enzyme</fullName>
        <ecNumber evidence="4">2.4.1.18</ecNumber>
    </recommendedName>
</protein>
<dbReference type="GO" id="GO:0003844">
    <property type="term" value="F:1,4-alpha-glucan branching enzyme activity"/>
    <property type="evidence" value="ECO:0007669"/>
    <property type="project" value="UniProtKB-EC"/>
</dbReference>